<dbReference type="InterPro" id="IPR023213">
    <property type="entry name" value="CAT-like_dom_sf"/>
</dbReference>
<comment type="cofactor">
    <cofactor evidence="1">
        <name>pantetheine 4'-phosphate</name>
        <dbReference type="ChEBI" id="CHEBI:47942"/>
    </cofactor>
</comment>
<dbReference type="PANTHER" id="PTHR45527:SF1">
    <property type="entry name" value="FATTY ACID SYNTHASE"/>
    <property type="match status" value="1"/>
</dbReference>
<dbReference type="PROSITE" id="PS00455">
    <property type="entry name" value="AMP_BINDING"/>
    <property type="match status" value="5"/>
</dbReference>
<dbReference type="InterPro" id="IPR001242">
    <property type="entry name" value="Condensation_dom"/>
</dbReference>
<evidence type="ECO:0000256" key="6">
    <source>
        <dbReference type="ARBA" id="ARBA00022737"/>
    </source>
</evidence>
<dbReference type="Pfam" id="PF13193">
    <property type="entry name" value="AMP-binding_C"/>
    <property type="match status" value="5"/>
</dbReference>
<dbReference type="FunFam" id="3.40.50.12780:FF:000012">
    <property type="entry name" value="Non-ribosomal peptide synthetase"/>
    <property type="match status" value="5"/>
</dbReference>
<comment type="caution">
    <text evidence="10">The sequence shown here is derived from an EMBL/GenBank/DDBJ whole genome shotgun (WGS) entry which is preliminary data.</text>
</comment>
<dbReference type="Gene3D" id="3.40.50.980">
    <property type="match status" value="10"/>
</dbReference>
<dbReference type="SUPFAM" id="SSF56801">
    <property type="entry name" value="Acetyl-CoA synthetase-like"/>
    <property type="match status" value="5"/>
</dbReference>
<evidence type="ECO:0000313" key="10">
    <source>
        <dbReference type="EMBL" id="EPY06998.1"/>
    </source>
</evidence>
<dbReference type="NCBIfam" id="NF004282">
    <property type="entry name" value="PRK05691.1"/>
    <property type="match status" value="8"/>
</dbReference>
<evidence type="ECO:0000256" key="5">
    <source>
        <dbReference type="ARBA" id="ARBA00022598"/>
    </source>
</evidence>
<evidence type="ECO:0000256" key="4">
    <source>
        <dbReference type="ARBA" id="ARBA00022553"/>
    </source>
</evidence>
<sequence>MNANPNEWYPLTQAQRRIWYTEMMHPNTSVTTVAGTMYIRGKVDVEILKMAIYQVIMQHDAFRIRIAMTDNQPKQQFAPVEQIVPHVDYLEWDNQIEAESWLQRFNHIPIHMFDPALYHFVIFNVNDEETWFNLKMNHIATDGVSSHLIAYKIMKNYTAMVSGNADTDEQESTYLDYIFAEREYEQSDRYAKDKAYWLDKFSTMPEVIGIKSYPPHSIGTEASRTSTTVSGEMYEKLYRFSQQHNISLFTLFLGSLYAFLYKTTGNNDIAVGAAYANRTSRQDKDALGMFVSTVAARLTITPDQDVLTFLHNVAKEQKAILRHQKYPYNQLILDLREQNNSVEIQDLYRISIDYMPIRWSSYGELAVRQRSSFCGHEVDDFAVHVEDMVDDNQIIFNIDYRKQLFEEHEVIRMIEQMMTIVDQMLNNPSQNLQQLSMISDKEAQIILTRFSNGNWSTPQPVGRTIHQLFEEQVERTPDQVAVVFGDRHLTYKELNEQANCFARTLRAHGVAAEQFVGIMADRSIEMVIGILAILKAGGAYVPIDPEYPEERILYMLEDSNARVLVSQSHLQTRVGYTGTWVLLDNENDYESSRDNLVPVNEAHHLAYVIYTSGTTGKPKGVMIEHKQITALGDAWKHAYQLDEPGIRTLQWASFSFDVFTGDMVRALLYGGELIICPSEARANPEAICELIARHRIHIFESTPALVIPLMEYVHEQGKDVSSLRLLVVGSDHCPAAEYRKLIERFGSQMRILNSYGVTEACVDACYYERNCSVDSITMLPIGKPLPSVSMYILDENKALQPIGIVGELYIGGAGVGRGYLNRDDLTAEKFVDDPYSQGKMYRTGDLARWLPDGNIEYLGRLDHQVKIRGNRIEIGEIETRMLQTSLVREAVIVAREDENGLKALCAYYVADSEISVQQLRSTLAEQVPDYMIPSYFMKLERLPLTPNGKIDRNGLPAPSGQDYSGKIYVEPRNQAEQTLVSIWQMVLGVKRVGILDHFFELGGDSIKSIQVSSRMQQAGYKLDIRDLFKYPTIEQISPHLVEVQRKAEQGEENGEVGLTPILRWYFERDEASLHHYNQSIMLHRKDGFDEAALRNALHKITEHHDALRMVFRRTEQGEYAAWNRRIEEGELYRLDVLDIKERSAGDESEESLHNMLMAEADAIQNGFNLEAGPLVGAGLFRCPDGDHLLIVIHHAVIDAVSWRILLEDLATGYEQALLGSEIRLPAKSDSFRLWSRQLSAYAQQSNMNEELKYWQQVAQTTITPLPTDYAGTALQLDSESVTVEWSANETELLLKQAHRAYNTQMDDLLLTALGIAFRRWCGHERIRINLEGHGRESILPDLDITRTVGWFTSEYPQLLEVGSEEELPRIIKSVKEDLRSIPNKGIGYGICRYLSDKSMQDDWGTAPEVSFNYLGQFDQDFQNSGFSPSPYSTGSNIGGDQLRPYLLDMNGMVSDGKLQLDISYGRTQYRVETIERLASLIRDSLLEIIDHCVAKEQTELTPSDVSLQRISIQELEQIVERTSGIGEVEDIYALTPMQKGMWFHTAMDSQAGAYFELTRLTLKGALNIEAFAASWNELAARHAVFRTNFLVDSNGEPLQVVFRSKRISVKHEDLRSLNSYEQAVAIENEAAKERAQGFDLENGNVMRVSVLQTADEVYEVLWISHHIVMDGWCLPLVAAEVFSTYSALVEDKKPILASVPSYNQYIQWLERQDESAAAAYWNHYLSGFEETTELPHSKGRRHSGQYEAGQVQIDLGTSLSLALNQVATQHQVTLNTLLQASWGILLQKYNRTSDIVFGSVVSGRPAELVGIEEMIGLFINTIPVRVSSQAHERFIEVMTRMQDDALSSAKHDYYPLYEIQAQCTLKQDLINHIMVLENYPMEQQLDQFNSSDGSGLKLTDVTVSEQTNFDLNLIIIPGDNIVIRFDFNKQALAETDMNVLKEHLLHVLEQVASNPRISIGELQLATDEERAVMMSEFNDTFVAYPREKSIHRLFEERAKQEPDALAVVFGNDQMTYGALNAAANRMAWRLRYAGVTSGELVGICADRSLEMVVGLLAIMKAGGAYVPIDPAYPQERISAMLEDTSIATMVTQRHLCSLWPEHLNVIALDDNETDVSNSMEDVESNLPIDGAGDDLAYIIYTSGSTGTPKGVCVTHRGVVRLVCAATYVEINSSDVFLQGSTISFDAATFEIWGSLLNGAALAILPPGNVSLTDWSEAIQRHRVTTLWMTAGLFQVMVEQQIEGFYGVKQLLVGGDVVSPTHVRKVMEKHNGIRVINGYGPTENTTFTCCHTITAADLDRGSIPIGQPIGNTRVYVLDEAGNVLPVGVCGELYAGGDGLARGYLNRPELTAEKFVNDPFIPGERLYRTGDLARWLPDGSIEFIGRCDEQVKIRGYRIEPGEVLAYLLRIDEVGEAAVIAREDSSGQKELCAYFTAEVELSASGLRETLARELPAYMIPSHFIQIEELPLTPNGKVDRRALPLPEEGLRMNLKIQPRTELEAKLALIWQDVLGLENVGVTDSFFELGGHSLRATTLVSKVHRELNIALPLQDVFRYPTIEQMSLAIQGMQKESFASIPRVEDREWYPVSSAQKRLFVLHQMEGAELSYNMPGVMAIEGKLHRDRLEAAFRGLIARHEVLRTGFEMYNGEPMQRIYSDVEFTVEHGIVGAASEAESVIRSFVRAFQLNKPPLLRVGLIEVDADRHLLLFDMHHIISDGASMGILLDEFVALYSGEELPELRLQYKDYASWQQSEDYLSRMEEQKAYWLETLRGELPVLQLPVDYTRPAFRSFAGSTLEFIVPADKADQLKQLGAGSDATMYMVLLALYTALLHKYTGQEDVIVGMPIAGRTHADIEPLIGMFVNTLPLRHYPAGEKTFRSFLGEVRQSTLQAYEHQEYPFEELVDHIQPTRDVSRNPIFDTVLVLQNTEKGAWSIDGLAVTPNPIEHAVAKFDLTLHVEEGIDGLACSIEYATALYHRETIERLACHFNQLLEAVISNPEARLDQLGIITETEKQQLFEEFNDTSADYPRDKTIHRLFEEQVERTPDAIAVTGSDGFLTYQELNERANSLAWVLRAEGIGADKLVGIMAERTTDMLVGLIAILKAGGAYVPIDPEYPEERISYMLSDSGADILLLPRHLREQVAYEGTVLFLDDEQTYSGDKSNPSSVNKPSDLAYVIYTSGTTGKPKGTLIEHKNVVRLLFNSRNLFDFRSTDTWTLFHSFCFDFSVWEMYGALLYGGRLVVVPQLTAKNPAMFLQLLAEERVTILNQTPTYFYQLIREALADGSPELNIRMVIFGGEALSPQLLKDWRAKYPRTQLINMYGITETTVHVTYKEITETEIEQARSNIGFPIPTLRIYILDANRNCVPIGVAGEMFVAGEGLARGYLNRPELTEDRFVDNPFEPGSKMYKTGDLAKWLPDGNIEYLGRIDHQVKIRGYRIELGEVEAQVTKVESVREAIVIAREENGEKLLCAYFVADRQLTVGEMRTELAQELPAYMIPSYFVQLERMPLTSNGKVDRKALPAPEGSINTGKEYVAPRTSMEASLARMWDELLGIEQVGVTDNFFELGGHSLRATALVNRVHQEMNIQLPLRDVFRFSTIEELAAAMSEMAEESYSSIPVAEVQEHYPVSSAQKRLYILHQLEGAEQGYNMPGIMLIEGELDRSRFEAAFRKLIARHDILRTGFELVKGEAVQRIHDTLDFAIEYRKVEEQEVQQQVRQFIRTFELDKPPLLRVGLIEIAEAKEQHVLLFDMHHIISDGVSIGIVLQEIMRHYHGEEVPPLHIQYKDYAAWQQSEAQKEQLKHQQAYWLDQFQGELPILELPTDYARPAIQQYDGLTLPFRIDKDVADGLNRIAADTGTTLYMVLLAAYTIMLHKYTGQEDIVVGTPIAGRTHEELQPLIGMFVNTLAIRAYPEGAKAFRSYLDEIRSTMLGAYEHQQYPFEELVEGLQLTRDLSRNPLFDTMFALDNTDMMVDSLGELHMKPYPLEYTISKFDVSLDVKADERGLDCSFEYATSLFKSETIHRMAEHFSQLLKDIVNHPDAQLGELGMLTVHESDEILQVFNPTHSLKAPDGTIHRLFEEQAERTPEQPAVVFGNERMTYRELNERANKLARTLRAEGVEPDDLIGVMADRSIDMVVAVMAVLKSGGAYVPIDPEYPEDRIRYMLEDAKARILLTQCHLQDKVSFEGTWVLLEDEASYHEDDTNLEPICEPDHLCYVIYTSGTTGNPKGVMIEHRQLAAMAEAWKAEYELHEPGIRWLQWASFSFDVFSGDLARTLLHGGELILCPSDTRANPGALAELLRSSGIQMFESTPALVIPLMEHVYEHRVDIDSLRLLIIGSDLCPADEFRKLLDRFGSHLRIINSYGVTEACVDSSYYEPVLSDPVRSVPIGKPLPYVSMYILGENLSLQPVGLAGELYIAGAGVGRGYWNRPEMTADKFVRDPFADGQCMYRTGDLAKWLLDGNIELIGRTDHQVKIRGYRIEIGEVESKLQQTPDIREAAVVAKEDGSGRKVLCAYYTSYRELTAGEWRSALAKELPAYMIPSHFMRLERMPLTPNGKLDRKGLPAPEGAAYTGTEYEAPRTDAEIALAAAWQSVLHVERVGTNDHFFELGGDSIKSIQVSSRLHQAGYKLEIRDLFKYPTIAQLSLQLQPIGRIADQGEVHGEVELTPIQRWYFGLDLDDMHHYNQSFLLYRQGGFNEEALRKTLRTIVEHHDALRMVFRKSAAGVTAWNRAIEEGELFDFLAFDIANSGDAEQVIEAKANDIQASIDLQGGPLVKAGLFRCEQGHHLLIAIHHAVIDGVSWRILLEDISAGYEQACKGDDIRLPSKTDSYAAWSRSLVEYASLTDLGHERSYWRHVLNAGANPLPKDFDTESSLQQDSNSVTVAWNQQDTEHLLKRVHRAYNTDMNEILLAALAIAIQKWSGHNQILINLEGHGREPIAGDLDISRTVGWFTSEYPVLLQAERDRGLAYHIKRAKEELRQIPNKGIGYGICRYLSEPDDSLEWGAAPEISFNYLGQFDQDTMEGGIMLSPYSKGSDGSALHTRQYVLDINCAITNGMLTLDMSYSEKEYRKETMELLAGHFHESLLEIINHCVSREQTELTPSDLLLHGLSIEQLEQIAEEMRELGIIENMYMLTPMQKGMWFHNALDGQEGATGAYFEQTRFTLRGELDPALFAQSLHELAARHSVLRTNFCSLDGEPVQVVFREGRITFTYEDLSQLPAEEQAAVIERIVASDKLRGFDLERDPLVRVTLMRTEASSCHVLWSSHHILMDGWCLPQLTDELFRIYSAVTNHNAGTTEATGTVGTLGAFGAAESLRNKEAGLPDYSRYIEWLAEQDMSAAAAYWNGYLAGYEQQTRLPNGKITGKDKPYVLEQASRKLGIELTSRMIRIAKQHQVTLNTLLQAAWGIVLQKYNGTQDVVFGGVVSGRPADVPGVESMIGLFINTIPVRVSNEAGASFSDVMEQLQNAALESGRYDYYPLYEIQSRTSQKSELISHIMVFENYPLDERMEQTRDGNDGALALTDVQAAEQTNYDFNLMVVPGDELIIRFDFNSEVYERGHMERLHHHLMHVLEQVTGNPAISIAEVQLATEAEKAELQSAFNDTAVDYPREQTIHRMFEEQVQQTPDAAAVLYGDDSITYRELNERANQLARTLRAAGVEPDQIVGIMAERSLELMVGIMGILKAGGAYVPIAPDYPEDRIRYMLDDSEAQVLLVQGSAGEAVDFAGRIINLDDAEAYDGDGSNPEPVNKPTDIAYIIYTSGTTGRPKGVMVEHTSVINRLLWMQKRYPIGAEDTIMQKTAITFDVSVWELFWWAFVGSKVLMLSVGGEKSPHAIVDAIERHRITTMHFVPSMLHAFLEHVEQLTDAERERGLAPLRQVFTSGEALLASQVERFHRYIAPASGAQLINLYGPTEATVDVTYFDCEPGQTYVSVPIGKPIDNTSIHIVNEHNQVQPIGVAGELCIAGVGLARGYWNRPELTAEKFVTIPSVGERMYRTGDLARWLPDGNIEYLGRIDHQVKIRGYRIELGELESALLNVQEIRETVVVAREEEDGQKSLCAYYVADGDPTAGDLRAALAAELPSYMIPSYFIRLEQMPLAPNGKLDRKALPAPKDVIRTGTDRIAPRTALEVKLVRIWQEVLGLDQIGVKDDFFELGGHSLRATALASKVSKEMHVALPLRDIFHYSTLEAMAQAIGELEKQEHRAIPIAPMAEHYQLASAQKRLYILHQAEGAQQSYNMPGAMSVSGHIDRNRLEAALLQLIARHDTLRTSFEMVDGEPVQRVHQHVDFALEYSTAREKDIDQVAEQFVRDFDLEQPPLLRVGLVQLEQEEQHLLLLDMHHIISDGISMDILVDELARLYDGEELPPLEIQYKDYVLWQQAEASSEQMKEHEEYWLRTLGNELPLLELPTEFARGEQRSYDGDKLHFAIDGQLNEKLQRLASQSGATLYMVLLAAYTTLLHKYSGQNDLVVGTPIAGRTHVDVEPLIGMFVNSLAIRNYPNDDKTFRSYLEEVKESTLSAFEHQDYPFDKLVEQLEDAWVPGRNPVFDTMFVLQNAKARTINLRELAFEPLIPSHTVAKFDLTLEMAIEDGMLSGQFEYCTKLFSANMIANFAEDFLEILSQACEQPDLRLEDIQLSGSANQEEELEEEIDFAF</sequence>
<comment type="similarity">
    <text evidence="2">Belongs to the ATP-dependent AMP-binding enzyme family.</text>
</comment>
<dbReference type="CDD" id="cd12117">
    <property type="entry name" value="A_NRPS_Srf_like"/>
    <property type="match status" value="1"/>
</dbReference>
<evidence type="ECO:0000256" key="8">
    <source>
        <dbReference type="ARBA" id="ARBA00023268"/>
    </source>
</evidence>
<dbReference type="FunFam" id="1.10.1200.10:FF:000005">
    <property type="entry name" value="Nonribosomal peptide synthetase 1"/>
    <property type="match status" value="5"/>
</dbReference>
<organism evidence="10 11">
    <name type="scientific">Paenibacillus alvei TS-15</name>
    <dbReference type="NCBI Taxonomy" id="1117108"/>
    <lineage>
        <taxon>Bacteria</taxon>
        <taxon>Bacillati</taxon>
        <taxon>Bacillota</taxon>
        <taxon>Bacilli</taxon>
        <taxon>Bacillales</taxon>
        <taxon>Paenibacillaceae</taxon>
        <taxon>Paenibacillus</taxon>
    </lineage>
</organism>
<dbReference type="NCBIfam" id="TIGR01720">
    <property type="entry name" value="NRPS-para261"/>
    <property type="match status" value="2"/>
</dbReference>
<dbReference type="CDD" id="cd19531">
    <property type="entry name" value="LCL_NRPS-like"/>
    <property type="match status" value="3"/>
</dbReference>
<dbReference type="InterPro" id="IPR010071">
    <property type="entry name" value="AA_adenyl_dom"/>
</dbReference>
<dbReference type="eggNOG" id="COG1020">
    <property type="taxonomic scope" value="Bacteria"/>
</dbReference>
<feature type="domain" description="Carrier" evidence="9">
    <location>
        <begin position="4578"/>
        <end position="4652"/>
    </location>
</feature>
<gene>
    <name evidence="10" type="ORF">PAALTS15_12122</name>
</gene>
<dbReference type="Pfam" id="PF00550">
    <property type="entry name" value="PP-binding"/>
    <property type="match status" value="5"/>
</dbReference>
<keyword evidence="3" id="KW-0596">Phosphopantetheine</keyword>
<proteinExistence type="inferred from homology"/>
<dbReference type="PROSITE" id="PS00012">
    <property type="entry name" value="PHOSPHOPANTETHEINE"/>
    <property type="match status" value="5"/>
</dbReference>
<keyword evidence="5" id="KW-0436">Ligase</keyword>
<dbReference type="CDD" id="cd19543">
    <property type="entry name" value="DCL_NRPS"/>
    <property type="match status" value="2"/>
</dbReference>
<dbReference type="GO" id="GO:0043041">
    <property type="term" value="P:amino acid activation for nonribosomal peptide biosynthetic process"/>
    <property type="evidence" value="ECO:0007669"/>
    <property type="project" value="TreeGrafter"/>
</dbReference>
<dbReference type="GO" id="GO:0008610">
    <property type="term" value="P:lipid biosynthetic process"/>
    <property type="evidence" value="ECO:0007669"/>
    <property type="project" value="UniProtKB-ARBA"/>
</dbReference>
<dbReference type="InterPro" id="IPR020845">
    <property type="entry name" value="AMP-binding_CS"/>
</dbReference>
<dbReference type="GO" id="GO:0044550">
    <property type="term" value="P:secondary metabolite biosynthetic process"/>
    <property type="evidence" value="ECO:0007669"/>
    <property type="project" value="UniProtKB-ARBA"/>
</dbReference>
<dbReference type="Gene3D" id="3.30.300.30">
    <property type="match status" value="5"/>
</dbReference>
<dbReference type="PANTHER" id="PTHR45527">
    <property type="entry name" value="NONRIBOSOMAL PEPTIDE SYNTHETASE"/>
    <property type="match status" value="1"/>
</dbReference>
<keyword evidence="6" id="KW-0677">Repeat</keyword>
<dbReference type="InterPro" id="IPR010060">
    <property type="entry name" value="NRPS_synth"/>
</dbReference>
<dbReference type="NCBIfam" id="NF003417">
    <property type="entry name" value="PRK04813.1"/>
    <property type="match status" value="5"/>
</dbReference>
<dbReference type="GO" id="GO:0031177">
    <property type="term" value="F:phosphopantetheine binding"/>
    <property type="evidence" value="ECO:0007669"/>
    <property type="project" value="InterPro"/>
</dbReference>
<evidence type="ECO:0000256" key="3">
    <source>
        <dbReference type="ARBA" id="ARBA00022450"/>
    </source>
</evidence>
<dbReference type="Gene3D" id="1.10.1200.10">
    <property type="entry name" value="ACP-like"/>
    <property type="match status" value="5"/>
</dbReference>
<dbReference type="InterPro" id="IPR036736">
    <property type="entry name" value="ACP-like_sf"/>
</dbReference>
<dbReference type="InterPro" id="IPR006162">
    <property type="entry name" value="Ppantetheine_attach_site"/>
</dbReference>
<dbReference type="InterPro" id="IPR045851">
    <property type="entry name" value="AMP-bd_C_sf"/>
</dbReference>
<dbReference type="CDD" id="cd05930">
    <property type="entry name" value="A_NRPS"/>
    <property type="match status" value="1"/>
</dbReference>
<dbReference type="Pfam" id="PF00501">
    <property type="entry name" value="AMP-binding"/>
    <property type="match status" value="5"/>
</dbReference>
<dbReference type="InterPro" id="IPR009081">
    <property type="entry name" value="PP-bd_ACP"/>
</dbReference>
<feature type="domain" description="Carrier" evidence="9">
    <location>
        <begin position="3534"/>
        <end position="3609"/>
    </location>
</feature>
<dbReference type="InterPro" id="IPR025110">
    <property type="entry name" value="AMP-bd_C"/>
</dbReference>
<dbReference type="NCBIfam" id="TIGR01733">
    <property type="entry name" value="AA-adenyl-dom"/>
    <property type="match status" value="5"/>
</dbReference>
<feature type="domain" description="Carrier" evidence="9">
    <location>
        <begin position="6125"/>
        <end position="6200"/>
    </location>
</feature>
<dbReference type="Gene3D" id="3.30.559.30">
    <property type="entry name" value="Nonribosomal peptide synthetase, condensation domain"/>
    <property type="match status" value="8"/>
</dbReference>
<dbReference type="GO" id="GO:0005829">
    <property type="term" value="C:cytosol"/>
    <property type="evidence" value="ECO:0007669"/>
    <property type="project" value="TreeGrafter"/>
</dbReference>
<dbReference type="SUPFAM" id="SSF47336">
    <property type="entry name" value="ACP-like"/>
    <property type="match status" value="5"/>
</dbReference>
<name>S9SS77_PAEAL</name>
<dbReference type="Proteomes" id="UP000015344">
    <property type="component" value="Unassembled WGS sequence"/>
</dbReference>
<evidence type="ECO:0000313" key="11">
    <source>
        <dbReference type="Proteomes" id="UP000015344"/>
    </source>
</evidence>
<dbReference type="Gene3D" id="3.30.559.10">
    <property type="entry name" value="Chloramphenicol acetyltransferase-like domain"/>
    <property type="match status" value="8"/>
</dbReference>
<dbReference type="FunFam" id="3.30.300.30:FF:000010">
    <property type="entry name" value="Enterobactin synthetase component F"/>
    <property type="match status" value="5"/>
</dbReference>
<dbReference type="Pfam" id="PF00668">
    <property type="entry name" value="Condensation"/>
    <property type="match status" value="9"/>
</dbReference>
<evidence type="ECO:0000259" key="9">
    <source>
        <dbReference type="PROSITE" id="PS50075"/>
    </source>
</evidence>
<dbReference type="InterPro" id="IPR020806">
    <property type="entry name" value="PKS_PP-bd"/>
</dbReference>
<dbReference type="FunFam" id="3.40.50.980:FF:000002">
    <property type="entry name" value="Enterobactin synthetase component F"/>
    <property type="match status" value="2"/>
</dbReference>
<dbReference type="InterPro" id="IPR000873">
    <property type="entry name" value="AMP-dep_synth/lig_dom"/>
</dbReference>
<evidence type="ECO:0000256" key="2">
    <source>
        <dbReference type="ARBA" id="ARBA00006432"/>
    </source>
</evidence>
<dbReference type="RefSeq" id="WP_021259807.1">
    <property type="nucleotide sequence ID" value="NZ_ATMT01000048.1"/>
</dbReference>
<dbReference type="PATRIC" id="fig|1117108.3.peg.2514"/>
<dbReference type="SMART" id="SM00823">
    <property type="entry name" value="PKS_PP"/>
    <property type="match status" value="5"/>
</dbReference>
<evidence type="ECO:0000256" key="1">
    <source>
        <dbReference type="ARBA" id="ARBA00001957"/>
    </source>
</evidence>
<dbReference type="GO" id="GO:0017000">
    <property type="term" value="P:antibiotic biosynthetic process"/>
    <property type="evidence" value="ECO:0007669"/>
    <property type="project" value="UniProtKB-KW"/>
</dbReference>
<keyword evidence="4" id="KW-0597">Phosphoprotein</keyword>
<dbReference type="FunFam" id="3.40.50.980:FF:000001">
    <property type="entry name" value="Non-ribosomal peptide synthetase"/>
    <property type="match status" value="5"/>
</dbReference>
<protein>
    <submittedName>
        <fullName evidence="10">Bacitracin synthetase 1</fullName>
    </submittedName>
</protein>
<feature type="domain" description="Carrier" evidence="9">
    <location>
        <begin position="2493"/>
        <end position="2568"/>
    </location>
</feature>
<dbReference type="CDD" id="cd19534">
    <property type="entry name" value="E_NRPS"/>
    <property type="match status" value="2"/>
</dbReference>
<dbReference type="PROSITE" id="PS50075">
    <property type="entry name" value="CARRIER"/>
    <property type="match status" value="5"/>
</dbReference>
<dbReference type="Gene3D" id="2.30.38.10">
    <property type="entry name" value="Luciferase, Domain 3"/>
    <property type="match status" value="5"/>
</dbReference>
<keyword evidence="7" id="KW-0045">Antibiotic biosynthesis</keyword>
<dbReference type="GO" id="GO:0016874">
    <property type="term" value="F:ligase activity"/>
    <property type="evidence" value="ECO:0007669"/>
    <property type="project" value="UniProtKB-KW"/>
</dbReference>
<dbReference type="SUPFAM" id="SSF52777">
    <property type="entry name" value="CoA-dependent acyltransferases"/>
    <property type="match status" value="16"/>
</dbReference>
<feature type="domain" description="Carrier" evidence="9">
    <location>
        <begin position="970"/>
        <end position="1044"/>
    </location>
</feature>
<evidence type="ECO:0000256" key="7">
    <source>
        <dbReference type="ARBA" id="ARBA00023194"/>
    </source>
</evidence>
<dbReference type="FunFam" id="2.30.38.10:FF:000001">
    <property type="entry name" value="Non-ribosomal peptide synthetase PvdI"/>
    <property type="match status" value="4"/>
</dbReference>
<keyword evidence="8" id="KW-0511">Multifunctional enzyme</keyword>
<reference evidence="10 11" key="1">
    <citation type="submission" date="2013-05" db="EMBL/GenBank/DDBJ databases">
        <authorList>
            <person name="Strain E.A."/>
            <person name="Brown E."/>
            <person name="Allard M.W."/>
            <person name="Luo Y.L."/>
        </authorList>
    </citation>
    <scope>NUCLEOTIDE SEQUENCE [LARGE SCALE GENOMIC DNA]</scope>
    <source>
        <strain evidence="10 11">TS-15</strain>
    </source>
</reference>
<dbReference type="EMBL" id="ATMT01000048">
    <property type="protein sequence ID" value="EPY06998.1"/>
    <property type="molecule type" value="Genomic_DNA"/>
</dbReference>
<accession>S9SS77</accession>